<dbReference type="Gene3D" id="3.90.1200.10">
    <property type="match status" value="1"/>
</dbReference>
<reference evidence="3" key="1">
    <citation type="journal article" date="2015" name="PLoS Genet.">
        <title>The dynamic genome and transcriptome of the human fungal pathogen Blastomyces and close relative Emmonsia.</title>
        <authorList>
            <person name="Munoz J.F."/>
            <person name="Gauthier G.M."/>
            <person name="Desjardins C.A."/>
            <person name="Gallo J.E."/>
            <person name="Holder J."/>
            <person name="Sullivan T.D."/>
            <person name="Marty A.J."/>
            <person name="Carmen J.C."/>
            <person name="Chen Z."/>
            <person name="Ding L."/>
            <person name="Gujja S."/>
            <person name="Magrini V."/>
            <person name="Misas E."/>
            <person name="Mitreva M."/>
            <person name="Priest M."/>
            <person name="Saif S."/>
            <person name="Whiston E.A."/>
            <person name="Young S."/>
            <person name="Zeng Q."/>
            <person name="Goldman W.E."/>
            <person name="Mardis E.R."/>
            <person name="Taylor J.W."/>
            <person name="McEwen J.G."/>
            <person name="Clay O.K."/>
            <person name="Klein B.S."/>
            <person name="Cuomo C.A."/>
        </authorList>
    </citation>
    <scope>NUCLEOTIDE SEQUENCE [LARGE SCALE GENOMIC DNA]</scope>
    <source>
        <strain evidence="3">ER-3 / ATCC MYA-2586</strain>
    </source>
</reference>
<evidence type="ECO:0000313" key="3">
    <source>
        <dbReference type="Proteomes" id="UP000002039"/>
    </source>
</evidence>
<accession>A0ABX2VZL8</accession>
<organism evidence="2 3">
    <name type="scientific">Ajellomyces dermatitidis (strain ER-3 / ATCC MYA-2586)</name>
    <name type="common">Blastomyces dermatitidis</name>
    <dbReference type="NCBI Taxonomy" id="559297"/>
    <lineage>
        <taxon>Eukaryota</taxon>
        <taxon>Fungi</taxon>
        <taxon>Dikarya</taxon>
        <taxon>Ascomycota</taxon>
        <taxon>Pezizomycotina</taxon>
        <taxon>Eurotiomycetes</taxon>
        <taxon>Eurotiomycetidae</taxon>
        <taxon>Onygenales</taxon>
        <taxon>Ajellomycetaceae</taxon>
        <taxon>Blastomyces</taxon>
    </lineage>
</organism>
<dbReference type="PANTHER" id="PTHR21310">
    <property type="entry name" value="AMINOGLYCOSIDE PHOSPHOTRANSFERASE-RELATED-RELATED"/>
    <property type="match status" value="1"/>
</dbReference>
<dbReference type="InterPro" id="IPR002575">
    <property type="entry name" value="Aminoglycoside_PTrfase"/>
</dbReference>
<dbReference type="Pfam" id="PF01636">
    <property type="entry name" value="APH"/>
    <property type="match status" value="1"/>
</dbReference>
<dbReference type="GeneID" id="69029488"/>
<dbReference type="PANTHER" id="PTHR21310:SF58">
    <property type="entry name" value="AMINOGLYCOSIDE PHOSPHOTRANSFERASE DOMAIN-CONTAINING PROTEIN"/>
    <property type="match status" value="1"/>
</dbReference>
<gene>
    <name evidence="2" type="ORF">BDCG_07817</name>
</gene>
<protein>
    <recommendedName>
        <fullName evidence="1">Aminoglycoside phosphotransferase domain-containing protein</fullName>
    </recommendedName>
</protein>
<dbReference type="CDD" id="cd05120">
    <property type="entry name" value="APH_ChoK_like"/>
    <property type="match status" value="1"/>
</dbReference>
<proteinExistence type="predicted"/>
<dbReference type="InterPro" id="IPR051678">
    <property type="entry name" value="AGP_Transferase"/>
</dbReference>
<feature type="domain" description="Aminoglycoside phosphotransferase" evidence="1">
    <location>
        <begin position="209"/>
        <end position="397"/>
    </location>
</feature>
<dbReference type="SUPFAM" id="SSF56112">
    <property type="entry name" value="Protein kinase-like (PK-like)"/>
    <property type="match status" value="1"/>
</dbReference>
<dbReference type="InterPro" id="IPR011009">
    <property type="entry name" value="Kinase-like_dom_sf"/>
</dbReference>
<evidence type="ECO:0000259" key="1">
    <source>
        <dbReference type="Pfam" id="PF01636"/>
    </source>
</evidence>
<name>A0ABX2VZL8_AJEDR</name>
<dbReference type="RefSeq" id="XP_045282316.1">
    <property type="nucleotide sequence ID" value="XM_045423602.1"/>
</dbReference>
<dbReference type="EMBL" id="EQ999981">
    <property type="protein sequence ID" value="OAT02589.1"/>
    <property type="molecule type" value="Genomic_DNA"/>
</dbReference>
<evidence type="ECO:0000313" key="2">
    <source>
        <dbReference type="EMBL" id="OAT02589.1"/>
    </source>
</evidence>
<sequence>MAAVLNHQRKILTINRPDAPQMNQTLMQAFHDALENNPSADLLSVVGAAYLRAHRVAQYKELSETGCLNFLTVNNLHDEINAHPEINLRDYFPSDYDRRYRWLMPTAKAEEKTLEPPQKKEPSDWLCEKLSRIDTASILYPLSNQATALIQKYSVDNSYSSPETALAAAMKMLILHSERLFDLSIRGVVVKCGDELAIKVFPNSRDLTEYHNLQYLAAHAAELPIPRVHGLVALGTFRAMFMSYIPGITLDKAWPSLSHEAKLSLRRQLDWIFVQLRSLQQRDGLQLGGVGGEGVKDYRIMEVSSKKGIITAWQFDELQFSAKHRASPSYAKLLRSFLKKENKSLRGSVFTHGDLKKTNILVEKDPRNADAYIVTGIIDWEEGGFYPEYYECTTLSNGQSIETDDDWYLYVPDSISPLRFPVRCLLPGFALFLEDSFLVLVVRVIWNDSIRFQFIQNLEDEILATIIRHLVADRCLLCDDFDGLDIACINLTQGTELDKGIRNVCVRSRSNFNEIFPSSTKEMNDGLFSCLCRIDEQAPVLDARVLVNGYP</sequence>
<keyword evidence="3" id="KW-1185">Reference proteome</keyword>
<dbReference type="Proteomes" id="UP000002039">
    <property type="component" value="Unassembled WGS sequence"/>
</dbReference>